<dbReference type="InterPro" id="IPR036249">
    <property type="entry name" value="Thioredoxin-like_sf"/>
</dbReference>
<evidence type="ECO:0000256" key="1">
    <source>
        <dbReference type="ARBA" id="ARBA00007198"/>
    </source>
</evidence>
<dbReference type="KEGG" id="pstg:E8M01_29640"/>
<dbReference type="RefSeq" id="WP_136963446.1">
    <property type="nucleotide sequence ID" value="NZ_CP039690.1"/>
</dbReference>
<dbReference type="InterPro" id="IPR006660">
    <property type="entry name" value="Arsenate_reductase-like"/>
</dbReference>
<accession>A0A4D7BFQ8</accession>
<protein>
    <submittedName>
        <fullName evidence="3">Arsenate reductase</fullName>
    </submittedName>
</protein>
<proteinExistence type="inferred from homology"/>
<dbReference type="NCBIfam" id="TIGR01617">
    <property type="entry name" value="arsC_related"/>
    <property type="match status" value="1"/>
</dbReference>
<dbReference type="AlphaFoldDB" id="A0A4D7BFQ8"/>
<dbReference type="InterPro" id="IPR006504">
    <property type="entry name" value="Tscrpt_reg_Spx/MgsR"/>
</dbReference>
<evidence type="ECO:0000256" key="2">
    <source>
        <dbReference type="PROSITE-ProRule" id="PRU01282"/>
    </source>
</evidence>
<dbReference type="PANTHER" id="PTHR30041:SF8">
    <property type="entry name" value="PROTEIN YFFB"/>
    <property type="match status" value="1"/>
</dbReference>
<dbReference type="OrthoDB" id="9803749at2"/>
<organism evidence="3 4">
    <name type="scientific">Phreatobacter stygius</name>
    <dbReference type="NCBI Taxonomy" id="1940610"/>
    <lineage>
        <taxon>Bacteria</taxon>
        <taxon>Pseudomonadati</taxon>
        <taxon>Pseudomonadota</taxon>
        <taxon>Alphaproteobacteria</taxon>
        <taxon>Hyphomicrobiales</taxon>
        <taxon>Phreatobacteraceae</taxon>
        <taxon>Phreatobacter</taxon>
    </lineage>
</organism>
<keyword evidence="4" id="KW-1185">Reference proteome</keyword>
<dbReference type="CDD" id="cd03035">
    <property type="entry name" value="ArsC_Yffb"/>
    <property type="match status" value="1"/>
</dbReference>
<reference evidence="3 4" key="1">
    <citation type="submission" date="2019-04" db="EMBL/GenBank/DDBJ databases">
        <title>Phreatobacter aquaticus sp. nov.</title>
        <authorList>
            <person name="Choi A."/>
        </authorList>
    </citation>
    <scope>NUCLEOTIDE SEQUENCE [LARGE SCALE GENOMIC DNA]</scope>
    <source>
        <strain evidence="3 4">KCTC 52518</strain>
    </source>
</reference>
<dbReference type="PROSITE" id="PS51353">
    <property type="entry name" value="ARSC"/>
    <property type="match status" value="1"/>
</dbReference>
<sequence length="119" mass="13327">MAKAKPITIYGIKSCDTMKKARTWLEGRDVAHAFHDYKEAGIERPRLEAWASQVGWEVLLNRAGTTFRNLPEEAKAGLTEQKAIALMLAQPSMIKRPVLDLGDRLIVGFKPDIYETSLA</sequence>
<evidence type="ECO:0000313" key="4">
    <source>
        <dbReference type="Proteomes" id="UP000298781"/>
    </source>
</evidence>
<dbReference type="SUPFAM" id="SSF52833">
    <property type="entry name" value="Thioredoxin-like"/>
    <property type="match status" value="1"/>
</dbReference>
<comment type="similarity">
    <text evidence="1 2">Belongs to the ArsC family.</text>
</comment>
<gene>
    <name evidence="3" type="ORF">E8M01_29640</name>
</gene>
<dbReference type="Proteomes" id="UP000298781">
    <property type="component" value="Chromosome"/>
</dbReference>
<dbReference type="EMBL" id="CP039690">
    <property type="protein sequence ID" value="QCI68026.1"/>
    <property type="molecule type" value="Genomic_DNA"/>
</dbReference>
<dbReference type="PANTHER" id="PTHR30041">
    <property type="entry name" value="ARSENATE REDUCTASE"/>
    <property type="match status" value="1"/>
</dbReference>
<evidence type="ECO:0000313" key="3">
    <source>
        <dbReference type="EMBL" id="QCI68026.1"/>
    </source>
</evidence>
<dbReference type="Pfam" id="PF03960">
    <property type="entry name" value="ArsC"/>
    <property type="match status" value="1"/>
</dbReference>
<name>A0A4D7BFQ8_9HYPH</name>
<dbReference type="Gene3D" id="3.40.30.10">
    <property type="entry name" value="Glutaredoxin"/>
    <property type="match status" value="1"/>
</dbReference>